<accession>A0A1H5RJH9</accession>
<dbReference type="Proteomes" id="UP000198878">
    <property type="component" value="Unassembled WGS sequence"/>
</dbReference>
<dbReference type="RefSeq" id="WP_086676799.1">
    <property type="nucleotide sequence ID" value="NZ_FNUJ01000021.1"/>
</dbReference>
<dbReference type="EMBL" id="FNUJ01000021">
    <property type="protein sequence ID" value="SEF38400.1"/>
    <property type="molecule type" value="Genomic_DNA"/>
</dbReference>
<keyword evidence="1" id="KW-1133">Transmembrane helix</keyword>
<keyword evidence="1" id="KW-0812">Transmembrane</keyword>
<feature type="transmembrane region" description="Helical" evidence="1">
    <location>
        <begin position="6"/>
        <end position="26"/>
    </location>
</feature>
<dbReference type="PANTHER" id="PTHR35007">
    <property type="entry name" value="INTEGRAL MEMBRANE PROTEIN-RELATED"/>
    <property type="match status" value="1"/>
</dbReference>
<organism evidence="2 3">
    <name type="scientific">Amycolatopsis pretoriensis</name>
    <dbReference type="NCBI Taxonomy" id="218821"/>
    <lineage>
        <taxon>Bacteria</taxon>
        <taxon>Bacillati</taxon>
        <taxon>Actinomycetota</taxon>
        <taxon>Actinomycetes</taxon>
        <taxon>Pseudonocardiales</taxon>
        <taxon>Pseudonocardiaceae</taxon>
        <taxon>Amycolatopsis</taxon>
    </lineage>
</organism>
<feature type="transmembrane region" description="Helical" evidence="1">
    <location>
        <begin position="261"/>
        <end position="281"/>
    </location>
</feature>
<keyword evidence="1" id="KW-0472">Membrane</keyword>
<dbReference type="OrthoDB" id="3618711at2"/>
<evidence type="ECO:0000256" key="1">
    <source>
        <dbReference type="SAM" id="Phobius"/>
    </source>
</evidence>
<proteinExistence type="predicted"/>
<feature type="transmembrane region" description="Helical" evidence="1">
    <location>
        <begin position="107"/>
        <end position="129"/>
    </location>
</feature>
<sequence length="283" mass="29636">MSTEAVLIVLAIAAAIGVTLIVAAFAPTRPRLADVLHEAPRGSGGLFGAVVVRADRLKLTAKPVDLALVGQSRESFVVQRIGFLLGGALWIPVLTTVLALIGAAPPIGLTGAASVGCAVVGWQLPVVMLKSEVKRTRAAFAGALAAYCRLVALGRLGDRGPVEALRYPATLGTGWAFRLIKQAIDEAVLRGRMPWAGFAELAEETGVRELKDIGHIIASAGQDGASIVDTLRAKAAALDEKQLADRKTGSSVRSDRMDMPIALLGLAFIAFLAFPGLYLMLHT</sequence>
<evidence type="ECO:0000313" key="2">
    <source>
        <dbReference type="EMBL" id="SEF38400.1"/>
    </source>
</evidence>
<gene>
    <name evidence="2" type="ORF">SAMN05421837_12131</name>
</gene>
<keyword evidence="3" id="KW-1185">Reference proteome</keyword>
<evidence type="ECO:0008006" key="4">
    <source>
        <dbReference type="Google" id="ProtNLM"/>
    </source>
</evidence>
<dbReference type="AlphaFoldDB" id="A0A1H5RJH9"/>
<dbReference type="STRING" id="218821.SAMN05421837_12131"/>
<feature type="transmembrane region" description="Helical" evidence="1">
    <location>
        <begin position="81"/>
        <end position="101"/>
    </location>
</feature>
<name>A0A1H5RJH9_9PSEU</name>
<evidence type="ECO:0000313" key="3">
    <source>
        <dbReference type="Proteomes" id="UP000198878"/>
    </source>
</evidence>
<protein>
    <recommendedName>
        <fullName evidence="4">Type II secretion system (T2SS), protein F</fullName>
    </recommendedName>
</protein>
<reference evidence="3" key="1">
    <citation type="submission" date="2016-10" db="EMBL/GenBank/DDBJ databases">
        <authorList>
            <person name="Varghese N."/>
            <person name="Submissions S."/>
        </authorList>
    </citation>
    <scope>NUCLEOTIDE SEQUENCE [LARGE SCALE GENOMIC DNA]</scope>
    <source>
        <strain evidence="3">DSM 44654</strain>
    </source>
</reference>
<dbReference type="PANTHER" id="PTHR35007:SF1">
    <property type="entry name" value="PILUS ASSEMBLY PROTEIN"/>
    <property type="match status" value="1"/>
</dbReference>